<reference evidence="1 2" key="1">
    <citation type="submission" date="2019-08" db="EMBL/GenBank/DDBJ databases">
        <title>In-depth cultivation of the pig gut microbiome towards novel bacterial diversity and tailored functional studies.</title>
        <authorList>
            <person name="Wylensek D."/>
            <person name="Hitch T.C.A."/>
            <person name="Clavel T."/>
        </authorList>
    </citation>
    <scope>NUCLEOTIDE SEQUENCE [LARGE SCALE GENOMIC DNA]</scope>
    <source>
        <strain evidence="1 2">68-1-5</strain>
    </source>
</reference>
<dbReference type="EMBL" id="VULY01000018">
    <property type="protein sequence ID" value="MSR93936.1"/>
    <property type="molecule type" value="Genomic_DNA"/>
</dbReference>
<protein>
    <submittedName>
        <fullName evidence="1">Uncharacterized protein</fullName>
    </submittedName>
</protein>
<sequence>MEREVQMRHMFEELTGYESRDVKLKMDGYPASPMQIVQAHMLREETVYMRDYILDERGNVKELCFHRVTNK</sequence>
<evidence type="ECO:0000313" key="1">
    <source>
        <dbReference type="EMBL" id="MSR93936.1"/>
    </source>
</evidence>
<organism evidence="1 2">
    <name type="scientific">Suipraeoptans intestinalis</name>
    <dbReference type="NCBI Taxonomy" id="2606628"/>
    <lineage>
        <taxon>Bacteria</taxon>
        <taxon>Bacillati</taxon>
        <taxon>Bacillota</taxon>
        <taxon>Clostridia</taxon>
        <taxon>Lachnospirales</taxon>
        <taxon>Lachnospiraceae</taxon>
        <taxon>Suipraeoptans</taxon>
    </lineage>
</organism>
<gene>
    <name evidence="1" type="ORF">FYJ34_06635</name>
</gene>
<proteinExistence type="predicted"/>
<accession>A0A6N7V237</accession>
<dbReference type="AlphaFoldDB" id="A0A6N7V237"/>
<evidence type="ECO:0000313" key="2">
    <source>
        <dbReference type="Proteomes" id="UP000434409"/>
    </source>
</evidence>
<keyword evidence="2" id="KW-1185">Reference proteome</keyword>
<comment type="caution">
    <text evidence="1">The sequence shown here is derived from an EMBL/GenBank/DDBJ whole genome shotgun (WGS) entry which is preliminary data.</text>
</comment>
<dbReference type="Proteomes" id="UP000434409">
    <property type="component" value="Unassembled WGS sequence"/>
</dbReference>
<dbReference type="RefSeq" id="WP_154477183.1">
    <property type="nucleotide sequence ID" value="NZ_VULY01000018.1"/>
</dbReference>
<name>A0A6N7V237_9FIRM</name>